<dbReference type="Gene3D" id="3.30.390.140">
    <property type="match status" value="1"/>
</dbReference>
<keyword evidence="4" id="KW-0687">Ribonucleoprotein</keyword>
<evidence type="ECO:0000256" key="2">
    <source>
        <dbReference type="ARBA" id="ARBA00011458"/>
    </source>
</evidence>
<keyword evidence="3" id="KW-0689">Ribosomal protein</keyword>
<evidence type="ECO:0000256" key="5">
    <source>
        <dbReference type="ARBA" id="ARBA00035379"/>
    </source>
</evidence>
<proteinExistence type="inferred from homology"/>
<dbReference type="InterPro" id="IPR006924">
    <property type="entry name" value="Ribosomal_cS23-like"/>
</dbReference>
<evidence type="ECO:0000256" key="4">
    <source>
        <dbReference type="ARBA" id="ARBA00023274"/>
    </source>
</evidence>
<dbReference type="InterPro" id="IPR038447">
    <property type="entry name" value="PSRP-3/Ycf65_sf"/>
</dbReference>
<organism evidence="6">
    <name type="scientific">Cyanidiococcus yangmingshanensis</name>
    <dbReference type="NCBI Taxonomy" id="2690220"/>
    <lineage>
        <taxon>Eukaryota</taxon>
        <taxon>Rhodophyta</taxon>
        <taxon>Bangiophyceae</taxon>
        <taxon>Cyanidiales</taxon>
        <taxon>Cyanidiaceae</taxon>
        <taxon>Cyanidiococcus</taxon>
    </lineage>
</organism>
<dbReference type="GO" id="GO:0003735">
    <property type="term" value="F:structural constituent of ribosome"/>
    <property type="evidence" value="ECO:0007669"/>
    <property type="project" value="InterPro"/>
</dbReference>
<accession>A0A7G5VUF1</accession>
<protein>
    <recommendedName>
        <fullName evidence="5">30S ribosomal protein 3, chloroplastic</fullName>
    </recommendedName>
</protein>
<gene>
    <name evidence="6" type="primary">ycf65</name>
</gene>
<dbReference type="PANTHER" id="PTHR35108:SF1">
    <property type="entry name" value="OS04G0461100 PROTEIN"/>
    <property type="match status" value="1"/>
</dbReference>
<evidence type="ECO:0000313" key="6">
    <source>
        <dbReference type="EMBL" id="QMX77318.1"/>
    </source>
</evidence>
<sequence>MQLKLKVVSSKQLLAMAVDQLLTPTDKMPVTGYYFWPRTDAWNLLKTELESKIWIWPSERKKILDEATYVINHWQNHAFLLALISLVYHSSL</sequence>
<dbReference type="GO" id="GO:0006412">
    <property type="term" value="P:translation"/>
    <property type="evidence" value="ECO:0007669"/>
    <property type="project" value="InterPro"/>
</dbReference>
<dbReference type="GO" id="GO:0005840">
    <property type="term" value="C:ribosome"/>
    <property type="evidence" value="ECO:0007669"/>
    <property type="project" value="UniProtKB-KW"/>
</dbReference>
<keyword evidence="6" id="KW-0934">Plastid</keyword>
<keyword evidence="6" id="KW-0150">Chloroplast</keyword>
<dbReference type="AlphaFoldDB" id="A0A7G5VUF1"/>
<dbReference type="RefSeq" id="YP_009968217.1">
    <property type="nucleotide sequence ID" value="NC_051883.1"/>
</dbReference>
<dbReference type="GeneID" id="60450209"/>
<dbReference type="Pfam" id="PF04839">
    <property type="entry name" value="PSRP-3_Ycf65"/>
    <property type="match status" value="1"/>
</dbReference>
<dbReference type="GO" id="GO:1990904">
    <property type="term" value="C:ribonucleoprotein complex"/>
    <property type="evidence" value="ECO:0007669"/>
    <property type="project" value="UniProtKB-KW"/>
</dbReference>
<dbReference type="EMBL" id="MN431657">
    <property type="protein sequence ID" value="QMX77318.1"/>
    <property type="molecule type" value="Genomic_DNA"/>
</dbReference>
<evidence type="ECO:0000256" key="3">
    <source>
        <dbReference type="ARBA" id="ARBA00022980"/>
    </source>
</evidence>
<comment type="subunit">
    <text evidence="2">Part of the 30S ribosomal subunit.</text>
</comment>
<name>A0A7G5VUF1_9RHOD</name>
<comment type="similarity">
    <text evidence="1">Belongs to the chloroplast-specific ribosomal protein cS23 family.</text>
</comment>
<geneLocation type="chloroplast" evidence="6"/>
<evidence type="ECO:0000256" key="1">
    <source>
        <dbReference type="ARBA" id="ARBA00008561"/>
    </source>
</evidence>
<reference evidence="6" key="1">
    <citation type="submission" date="2019-09" db="EMBL/GenBank/DDBJ databases">
        <authorList>
            <person name="Liu S.-L."/>
            <person name="Chiang Y.-R."/>
            <person name="Fu H.-Y."/>
        </authorList>
    </citation>
    <scope>NUCLEOTIDE SEQUENCE</scope>
    <source>
        <strain evidence="6">THAL066</strain>
    </source>
</reference>
<dbReference type="PANTHER" id="PTHR35108">
    <property type="entry name" value="30S RIBOSOMAL PROTEIN 3, CHLOROPLASTIC"/>
    <property type="match status" value="1"/>
</dbReference>